<dbReference type="InterPro" id="IPR016166">
    <property type="entry name" value="FAD-bd_PCMH"/>
</dbReference>
<evidence type="ECO:0000256" key="4">
    <source>
        <dbReference type="ARBA" id="ARBA00022827"/>
    </source>
</evidence>
<dbReference type="InterPro" id="IPR006094">
    <property type="entry name" value="Oxid_FAD_bind_N"/>
</dbReference>
<reference evidence="7" key="1">
    <citation type="submission" date="2021-06" db="EMBL/GenBank/DDBJ databases">
        <authorList>
            <consortium name="DOE Joint Genome Institute"/>
            <person name="Mondo S.J."/>
            <person name="Amses K.R."/>
            <person name="Simmons D.R."/>
            <person name="Longcore J.E."/>
            <person name="Seto K."/>
            <person name="Alves G.H."/>
            <person name="Bonds A.E."/>
            <person name="Quandt C.A."/>
            <person name="Davis W.J."/>
            <person name="Chang Y."/>
            <person name="Letcher P.M."/>
            <person name="Powell M.J."/>
            <person name="Kuo A."/>
            <person name="Labutti K."/>
            <person name="Pangilinan J."/>
            <person name="Andreopoulos W."/>
            <person name="Tritt A."/>
            <person name="Riley R."/>
            <person name="Hundley H."/>
            <person name="Johnson J."/>
            <person name="Lipzen A."/>
            <person name="Barry K."/>
            <person name="Berbee M.L."/>
            <person name="Buchler N.E."/>
            <person name="Grigoriev I.V."/>
            <person name="Spatafora J.W."/>
            <person name="Stajich J.E."/>
            <person name="James T.Y."/>
        </authorList>
    </citation>
    <scope>NUCLEOTIDE SEQUENCE</scope>
    <source>
        <strain evidence="7">AG</strain>
    </source>
</reference>
<dbReference type="InterPro" id="IPR036318">
    <property type="entry name" value="FAD-bd_PCMH-like_sf"/>
</dbReference>
<evidence type="ECO:0000256" key="1">
    <source>
        <dbReference type="ARBA" id="ARBA00001974"/>
    </source>
</evidence>
<gene>
    <name evidence="7" type="ORF">K450DRAFT_249111</name>
</gene>
<dbReference type="Gene3D" id="3.30.43.10">
    <property type="entry name" value="Uridine Diphospho-n-acetylenolpyruvylglucosamine Reductase, domain 2"/>
    <property type="match status" value="1"/>
</dbReference>
<comment type="caution">
    <text evidence="7">The sequence shown here is derived from an EMBL/GenBank/DDBJ whole genome shotgun (WGS) entry which is preliminary data.</text>
</comment>
<protein>
    <recommendedName>
        <fullName evidence="6">FAD-binding PCMH-type domain-containing protein</fullName>
    </recommendedName>
</protein>
<reference evidence="7" key="2">
    <citation type="journal article" date="2022" name="Proc. Natl. Acad. Sci. U.S.A.">
        <title>Diploid-dominant life cycles characterize the early evolution of Fungi.</title>
        <authorList>
            <person name="Amses K.R."/>
            <person name="Simmons D.R."/>
            <person name="Longcore J.E."/>
            <person name="Mondo S.J."/>
            <person name="Seto K."/>
            <person name="Jeronimo G.H."/>
            <person name="Bonds A.E."/>
            <person name="Quandt C.A."/>
            <person name="Davis W.J."/>
            <person name="Chang Y."/>
            <person name="Federici B.A."/>
            <person name="Kuo A."/>
            <person name="LaButti K."/>
            <person name="Pangilinan J."/>
            <person name="Andreopoulos W."/>
            <person name="Tritt A."/>
            <person name="Riley R."/>
            <person name="Hundley H."/>
            <person name="Johnson J."/>
            <person name="Lipzen A."/>
            <person name="Barry K."/>
            <person name="Lang B.F."/>
            <person name="Cuomo C.A."/>
            <person name="Buchler N.E."/>
            <person name="Grigoriev I.V."/>
            <person name="Spatafora J.W."/>
            <person name="Stajich J.E."/>
            <person name="James T.Y."/>
        </authorList>
    </citation>
    <scope>NUCLEOTIDE SEQUENCE</scope>
    <source>
        <strain evidence="7">AG</strain>
    </source>
</reference>
<dbReference type="PANTHER" id="PTHR42973">
    <property type="entry name" value="BINDING OXIDOREDUCTASE, PUTATIVE (AFU_ORTHOLOGUE AFUA_1G17690)-RELATED"/>
    <property type="match status" value="1"/>
</dbReference>
<keyword evidence="5" id="KW-0560">Oxidoreductase</keyword>
<feature type="domain" description="FAD-binding PCMH-type" evidence="6">
    <location>
        <begin position="94"/>
        <end position="264"/>
    </location>
</feature>
<comment type="similarity">
    <text evidence="2">Belongs to the oxygen-dependent FAD-linked oxidoreductase family.</text>
</comment>
<comment type="cofactor">
    <cofactor evidence="1">
        <name>FAD</name>
        <dbReference type="ChEBI" id="CHEBI:57692"/>
    </cofactor>
</comment>
<dbReference type="PROSITE" id="PS51387">
    <property type="entry name" value="FAD_PCMH"/>
    <property type="match status" value="1"/>
</dbReference>
<evidence type="ECO:0000313" key="7">
    <source>
        <dbReference type="EMBL" id="KAI8578117.1"/>
    </source>
</evidence>
<dbReference type="GO" id="GO:0016491">
    <property type="term" value="F:oxidoreductase activity"/>
    <property type="evidence" value="ECO:0007669"/>
    <property type="project" value="UniProtKB-KW"/>
</dbReference>
<dbReference type="Gene3D" id="3.30.465.10">
    <property type="match status" value="1"/>
</dbReference>
<sequence length="506" mass="55112">MCQFCGVDPAFAAFFENTQGVPQDPSVISTQPTPAKPNFFRLKPKLSNMASESKDLKESQLRSFQNSLSQNAQVITETDGKLYTDAIRRWSKCAIKPALAVIKPGTPEDVSKIILLAKSHKVHFTVKCGGHSPGGASSSDGGIVIDLGLMNSVTAKADEKTIIAGGGALWRDVSRVAAEYGLSCVSGSTSHVGVGGLILHGGYGYLAGEYGLAVDNLIAAQIVLADGSIVWASEEENSDLFFGIRGAGSRLGVAIKFVIRAHEQRKSIWGGPLSFPGFQYESIINALNTWYNQKDLKGAAELVLGKGVGGVAGITIMCFYNGTEEEALTNFAPLLQLRPTINATAEMPYWRINTLSEGKDVYTDDNIRFASGNLTPPLDPQHIRKLLDSLDHLYETVPSAAKTGCLTLCIQPDGILKKKRTDMAFCWRDANFDVGIGANWTDPAAESKVIEWQKEFQKLVSTGGDDYRLYGNHEDFRGGAREFGINYLKIIQLKKKYDPENLFRRV</sequence>
<keyword evidence="8" id="KW-1185">Reference proteome</keyword>
<name>A0AAD5HBK7_UMBRA</name>
<dbReference type="InterPro" id="IPR016167">
    <property type="entry name" value="FAD-bd_PCMH_sub1"/>
</dbReference>
<dbReference type="PANTHER" id="PTHR42973:SF39">
    <property type="entry name" value="FAD-BINDING PCMH-TYPE DOMAIN-CONTAINING PROTEIN"/>
    <property type="match status" value="1"/>
</dbReference>
<dbReference type="RefSeq" id="XP_051443121.1">
    <property type="nucleotide sequence ID" value="XM_051590347.1"/>
</dbReference>
<evidence type="ECO:0000256" key="2">
    <source>
        <dbReference type="ARBA" id="ARBA00005466"/>
    </source>
</evidence>
<dbReference type="GO" id="GO:0071949">
    <property type="term" value="F:FAD binding"/>
    <property type="evidence" value="ECO:0007669"/>
    <property type="project" value="InterPro"/>
</dbReference>
<dbReference type="AlphaFoldDB" id="A0AAD5HBK7"/>
<proteinExistence type="inferred from homology"/>
<evidence type="ECO:0000256" key="5">
    <source>
        <dbReference type="ARBA" id="ARBA00023002"/>
    </source>
</evidence>
<evidence type="ECO:0000313" key="8">
    <source>
        <dbReference type="Proteomes" id="UP001206595"/>
    </source>
</evidence>
<dbReference type="GeneID" id="75915691"/>
<dbReference type="Pfam" id="PF01565">
    <property type="entry name" value="FAD_binding_4"/>
    <property type="match status" value="1"/>
</dbReference>
<dbReference type="EMBL" id="MU620933">
    <property type="protein sequence ID" value="KAI8578117.1"/>
    <property type="molecule type" value="Genomic_DNA"/>
</dbReference>
<dbReference type="Gene3D" id="3.40.462.20">
    <property type="match status" value="1"/>
</dbReference>
<evidence type="ECO:0000256" key="3">
    <source>
        <dbReference type="ARBA" id="ARBA00022630"/>
    </source>
</evidence>
<dbReference type="InterPro" id="IPR016169">
    <property type="entry name" value="FAD-bd_PCMH_sub2"/>
</dbReference>
<evidence type="ECO:0000259" key="6">
    <source>
        <dbReference type="PROSITE" id="PS51387"/>
    </source>
</evidence>
<dbReference type="Proteomes" id="UP001206595">
    <property type="component" value="Unassembled WGS sequence"/>
</dbReference>
<keyword evidence="3" id="KW-0285">Flavoprotein</keyword>
<dbReference type="SUPFAM" id="SSF56176">
    <property type="entry name" value="FAD-binding/transporter-associated domain-like"/>
    <property type="match status" value="1"/>
</dbReference>
<organism evidence="7 8">
    <name type="scientific">Umbelopsis ramanniana AG</name>
    <dbReference type="NCBI Taxonomy" id="1314678"/>
    <lineage>
        <taxon>Eukaryota</taxon>
        <taxon>Fungi</taxon>
        <taxon>Fungi incertae sedis</taxon>
        <taxon>Mucoromycota</taxon>
        <taxon>Mucoromycotina</taxon>
        <taxon>Umbelopsidomycetes</taxon>
        <taxon>Umbelopsidales</taxon>
        <taxon>Umbelopsidaceae</taxon>
        <taxon>Umbelopsis</taxon>
    </lineage>
</organism>
<dbReference type="InterPro" id="IPR050416">
    <property type="entry name" value="FAD-linked_Oxidoreductase"/>
</dbReference>
<keyword evidence="4" id="KW-0274">FAD</keyword>
<accession>A0AAD5HBK7</accession>